<gene>
    <name evidence="2" type="primary">Contig17913.g19047</name>
    <name evidence="2" type="ORF">STYLEM_646</name>
</gene>
<keyword evidence="3" id="KW-1185">Reference proteome</keyword>
<dbReference type="AlphaFoldDB" id="A0A077ZP61"/>
<evidence type="ECO:0000256" key="1">
    <source>
        <dbReference type="SAM" id="SignalP"/>
    </source>
</evidence>
<accession>A0A077ZP61</accession>
<organism evidence="2 3">
    <name type="scientific">Stylonychia lemnae</name>
    <name type="common">Ciliate</name>
    <dbReference type="NCBI Taxonomy" id="5949"/>
    <lineage>
        <taxon>Eukaryota</taxon>
        <taxon>Sar</taxon>
        <taxon>Alveolata</taxon>
        <taxon>Ciliophora</taxon>
        <taxon>Intramacronucleata</taxon>
        <taxon>Spirotrichea</taxon>
        <taxon>Stichotrichia</taxon>
        <taxon>Sporadotrichida</taxon>
        <taxon>Oxytrichidae</taxon>
        <taxon>Stylonychinae</taxon>
        <taxon>Stylonychia</taxon>
    </lineage>
</organism>
<keyword evidence="1" id="KW-0732">Signal</keyword>
<proteinExistence type="predicted"/>
<reference evidence="2 3" key="1">
    <citation type="submission" date="2014-06" db="EMBL/GenBank/DDBJ databases">
        <authorList>
            <person name="Swart Estienne"/>
        </authorList>
    </citation>
    <scope>NUCLEOTIDE SEQUENCE [LARGE SCALE GENOMIC DNA]</scope>
    <source>
        <strain evidence="2 3">130c</strain>
    </source>
</reference>
<feature type="signal peptide" evidence="1">
    <location>
        <begin position="1"/>
        <end position="16"/>
    </location>
</feature>
<protein>
    <submittedName>
        <fullName evidence="2">Uncharacterized protein</fullName>
    </submittedName>
</protein>
<evidence type="ECO:0000313" key="2">
    <source>
        <dbReference type="EMBL" id="CDW71698.1"/>
    </source>
</evidence>
<dbReference type="InParanoid" id="A0A077ZP61"/>
<sequence>MNKAIVLSILIIGSLAKSSDFPPFDIFHAHCQISAIYAGRQCTDTFTRMSSIVQGFEGEDPAKGKYSLIEQNINDYIWAERISSSKWVDDVIFQLTQTPAGCQVVGKARAQYFYFKNDGTTYCDIWNVLKYTDVFSNLSTKSCRIVKTNPSVNCVAY</sequence>
<name>A0A077ZP61_STYLE</name>
<feature type="chain" id="PRO_5001728891" evidence="1">
    <location>
        <begin position="17"/>
        <end position="157"/>
    </location>
</feature>
<evidence type="ECO:0000313" key="3">
    <source>
        <dbReference type="Proteomes" id="UP000039865"/>
    </source>
</evidence>
<dbReference type="EMBL" id="CCKQ01000616">
    <property type="protein sequence ID" value="CDW71698.1"/>
    <property type="molecule type" value="Genomic_DNA"/>
</dbReference>
<dbReference type="Proteomes" id="UP000039865">
    <property type="component" value="Unassembled WGS sequence"/>
</dbReference>